<evidence type="ECO:0000313" key="1">
    <source>
        <dbReference type="EMBL" id="SBT19284.1"/>
    </source>
</evidence>
<dbReference type="Proteomes" id="UP000092840">
    <property type="component" value="Unassembled WGS sequence"/>
</dbReference>
<reference evidence="1 4" key="1">
    <citation type="submission" date="2016-06" db="EMBL/GenBank/DDBJ databases">
        <authorList>
            <person name="Kjaerup R.B."/>
            <person name="Dalgaard T.S."/>
            <person name="Juul-Madsen H.R."/>
        </authorList>
    </citation>
    <scope>NUCLEOTIDE SEQUENCE [LARGE SCALE GENOMIC DNA]</scope>
    <source>
        <strain evidence="1 4">CECT 5115</strain>
    </source>
</reference>
<gene>
    <name evidence="1" type="ORF">MGA5115_03446</name>
    <name evidence="2" type="ORF">MGA5116_01561</name>
</gene>
<dbReference type="AlphaFoldDB" id="A0A1C3JVL2"/>
<protein>
    <submittedName>
        <fullName evidence="1">Uncharacterized protein</fullName>
    </submittedName>
</protein>
<evidence type="ECO:0000313" key="3">
    <source>
        <dbReference type="Proteomes" id="UP000092840"/>
    </source>
</evidence>
<dbReference type="EMBL" id="FLRB01000010">
    <property type="protein sequence ID" value="SBT20974.1"/>
    <property type="molecule type" value="Genomic_DNA"/>
</dbReference>
<dbReference type="Proteomes" id="UP000092871">
    <property type="component" value="Unassembled WGS sequence"/>
</dbReference>
<accession>A0A1C3JVL2</accession>
<evidence type="ECO:0000313" key="2">
    <source>
        <dbReference type="EMBL" id="SBT20974.1"/>
    </source>
</evidence>
<dbReference type="EMBL" id="FLRA01000031">
    <property type="protein sequence ID" value="SBT19284.1"/>
    <property type="molecule type" value="Genomic_DNA"/>
</dbReference>
<keyword evidence="3" id="KW-1185">Reference proteome</keyword>
<reference evidence="2 3" key="2">
    <citation type="submission" date="2016-06" db="EMBL/GenBank/DDBJ databases">
        <authorList>
            <person name="Rodrigo-Torres L."/>
            <person name="Arahal D.R."/>
        </authorList>
    </citation>
    <scope>NUCLEOTIDE SEQUENCE [LARGE SCALE GENOMIC DNA]</scope>
    <source>
        <strain evidence="2 3">CECT 5116</strain>
    </source>
</reference>
<organism evidence="1 4">
    <name type="scientific">Marinomonas gallaica</name>
    <dbReference type="NCBI Taxonomy" id="1806667"/>
    <lineage>
        <taxon>Bacteria</taxon>
        <taxon>Pseudomonadati</taxon>
        <taxon>Pseudomonadota</taxon>
        <taxon>Gammaproteobacteria</taxon>
        <taxon>Oceanospirillales</taxon>
        <taxon>Oceanospirillaceae</taxon>
        <taxon>Marinomonas</taxon>
    </lineage>
</organism>
<name>A0A1C3JVL2_9GAMM</name>
<sequence>MSFGLEVMVRSALSHIGDLIAVSLNEKNYLLSLRTIIIQQSLSDTRS</sequence>
<evidence type="ECO:0000313" key="4">
    <source>
        <dbReference type="Proteomes" id="UP000092871"/>
    </source>
</evidence>
<proteinExistence type="predicted"/>